<dbReference type="InterPro" id="IPR002477">
    <property type="entry name" value="Peptidoglycan-bd-like"/>
</dbReference>
<organism evidence="2 3">
    <name type="scientific">Actinoallomurus liliacearum</name>
    <dbReference type="NCBI Taxonomy" id="1080073"/>
    <lineage>
        <taxon>Bacteria</taxon>
        <taxon>Bacillati</taxon>
        <taxon>Actinomycetota</taxon>
        <taxon>Actinomycetes</taxon>
        <taxon>Streptosporangiales</taxon>
        <taxon>Thermomonosporaceae</taxon>
        <taxon>Actinoallomurus</taxon>
    </lineage>
</organism>
<sequence length="378" mass="37935">MADGKRVGVIVVAALTLAGAAGGMVWAADGSGSGARRGSAGGVPTGTAPVERTEVAQRQQVTGTLGHAGGLDVVAAGQGGVVTGLPPVARVVQRGQAAYEVDGTKVPLLYGARPAWRTFRPGMTDGADVRQLESNLKALGYGDGLTVDDHFSTATYRAIRRWQADAHLPVTGTVPTGQVTFLPGPLRVGGLDVRVGTPVRQGLLVEHGTGSKPAVRVQLDPAIVPNVRVGDPVVVTLPDGSSRKGEVSEVGAVVVPQTGQTSENGQAAAGAPGGTGGTAAAATATVTITVDGPIRGVLDQARVQVGITSAAHENVLAVPIVALLARPGGAYEVVVVDGAARRHMTVRTGLFDEVTGLAEVSGGGLAEGRRVEVPSAGS</sequence>
<dbReference type="Proteomes" id="UP001500212">
    <property type="component" value="Unassembled WGS sequence"/>
</dbReference>
<dbReference type="EMBL" id="BAABHJ010000002">
    <property type="protein sequence ID" value="GAA4603616.1"/>
    <property type="molecule type" value="Genomic_DNA"/>
</dbReference>
<dbReference type="Pfam" id="PF01471">
    <property type="entry name" value="PG_binding_1"/>
    <property type="match status" value="1"/>
</dbReference>
<proteinExistence type="predicted"/>
<protein>
    <submittedName>
        <fullName evidence="2">Peptidoglycan-binding protein</fullName>
    </submittedName>
</protein>
<evidence type="ECO:0000313" key="3">
    <source>
        <dbReference type="Proteomes" id="UP001500212"/>
    </source>
</evidence>
<evidence type="ECO:0000259" key="1">
    <source>
        <dbReference type="Pfam" id="PF01471"/>
    </source>
</evidence>
<dbReference type="SUPFAM" id="SSF47090">
    <property type="entry name" value="PGBD-like"/>
    <property type="match status" value="1"/>
</dbReference>
<accession>A0ABP8TGS4</accession>
<keyword evidence="3" id="KW-1185">Reference proteome</keyword>
<name>A0ABP8TGS4_9ACTN</name>
<comment type="caution">
    <text evidence="2">The sequence shown here is derived from an EMBL/GenBank/DDBJ whole genome shotgun (WGS) entry which is preliminary data.</text>
</comment>
<reference evidence="3" key="1">
    <citation type="journal article" date="2019" name="Int. J. Syst. Evol. Microbiol.">
        <title>The Global Catalogue of Microorganisms (GCM) 10K type strain sequencing project: providing services to taxonomists for standard genome sequencing and annotation.</title>
        <authorList>
            <consortium name="The Broad Institute Genomics Platform"/>
            <consortium name="The Broad Institute Genome Sequencing Center for Infectious Disease"/>
            <person name="Wu L."/>
            <person name="Ma J."/>
        </authorList>
    </citation>
    <scope>NUCLEOTIDE SEQUENCE [LARGE SCALE GENOMIC DNA]</scope>
    <source>
        <strain evidence="3">JCM 17938</strain>
    </source>
</reference>
<gene>
    <name evidence="2" type="ORF">GCM10023195_12070</name>
</gene>
<dbReference type="InterPro" id="IPR036365">
    <property type="entry name" value="PGBD-like_sf"/>
</dbReference>
<dbReference type="Gene3D" id="1.10.101.10">
    <property type="entry name" value="PGBD-like superfamily/PGBD"/>
    <property type="match status" value="1"/>
</dbReference>
<dbReference type="InterPro" id="IPR036366">
    <property type="entry name" value="PGBDSf"/>
</dbReference>
<evidence type="ECO:0000313" key="2">
    <source>
        <dbReference type="EMBL" id="GAA4603616.1"/>
    </source>
</evidence>
<dbReference type="Gene3D" id="2.40.420.20">
    <property type="match status" value="1"/>
</dbReference>
<feature type="domain" description="Peptidoglycan binding-like" evidence="1">
    <location>
        <begin position="126"/>
        <end position="174"/>
    </location>
</feature>
<dbReference type="RefSeq" id="WP_345349515.1">
    <property type="nucleotide sequence ID" value="NZ_BAABHJ010000002.1"/>
</dbReference>